<evidence type="ECO:0000313" key="2">
    <source>
        <dbReference type="EMBL" id="QDU02363.1"/>
    </source>
</evidence>
<evidence type="ECO:0000313" key="3">
    <source>
        <dbReference type="Proteomes" id="UP000320722"/>
    </source>
</evidence>
<dbReference type="AlphaFoldDB" id="A0A517WAR9"/>
<feature type="compositionally biased region" description="Basic and acidic residues" evidence="1">
    <location>
        <begin position="92"/>
        <end position="101"/>
    </location>
</feature>
<feature type="region of interest" description="Disordered" evidence="1">
    <location>
        <begin position="65"/>
        <end position="101"/>
    </location>
</feature>
<accession>A0A517WAR9</accession>
<dbReference type="Gene3D" id="2.60.40.1610">
    <property type="entry name" value="Domain of unknown function DUF1254"/>
    <property type="match status" value="1"/>
</dbReference>
<dbReference type="Proteomes" id="UP000320722">
    <property type="component" value="Chromosome"/>
</dbReference>
<dbReference type="EMBL" id="CP036347">
    <property type="protein sequence ID" value="QDU02363.1"/>
    <property type="molecule type" value="Genomic_DNA"/>
</dbReference>
<evidence type="ECO:0000256" key="1">
    <source>
        <dbReference type="SAM" id="MobiDB-lite"/>
    </source>
</evidence>
<gene>
    <name evidence="2" type="ORF">V6x_20650</name>
</gene>
<protein>
    <submittedName>
        <fullName evidence="2">Uncharacterized protein</fullName>
    </submittedName>
</protein>
<name>A0A517WAR9_9PLAN</name>
<organism evidence="2 3">
    <name type="scientific">Gimesia chilikensis</name>
    <dbReference type="NCBI Taxonomy" id="2605989"/>
    <lineage>
        <taxon>Bacteria</taxon>
        <taxon>Pseudomonadati</taxon>
        <taxon>Planctomycetota</taxon>
        <taxon>Planctomycetia</taxon>
        <taxon>Planctomycetales</taxon>
        <taxon>Planctomycetaceae</taxon>
        <taxon>Gimesia</taxon>
    </lineage>
</organism>
<dbReference type="InterPro" id="IPR037050">
    <property type="entry name" value="DUF1254_sf"/>
</dbReference>
<reference evidence="2 3" key="1">
    <citation type="submission" date="2019-02" db="EMBL/GenBank/DDBJ databases">
        <title>Deep-cultivation of Planctomycetes and their phenomic and genomic characterization uncovers novel biology.</title>
        <authorList>
            <person name="Wiegand S."/>
            <person name="Jogler M."/>
            <person name="Boedeker C."/>
            <person name="Pinto D."/>
            <person name="Vollmers J."/>
            <person name="Rivas-Marin E."/>
            <person name="Kohn T."/>
            <person name="Peeters S.H."/>
            <person name="Heuer A."/>
            <person name="Rast P."/>
            <person name="Oberbeckmann S."/>
            <person name="Bunk B."/>
            <person name="Jeske O."/>
            <person name="Meyerdierks A."/>
            <person name="Storesund J.E."/>
            <person name="Kallscheuer N."/>
            <person name="Luecker S."/>
            <person name="Lage O.M."/>
            <person name="Pohl T."/>
            <person name="Merkel B.J."/>
            <person name="Hornburger P."/>
            <person name="Mueller R.-W."/>
            <person name="Bruemmer F."/>
            <person name="Labrenz M."/>
            <person name="Spormann A.M."/>
            <person name="Op den Camp H."/>
            <person name="Overmann J."/>
            <person name="Amann R."/>
            <person name="Jetten M.S.M."/>
            <person name="Mascher T."/>
            <person name="Medema M.H."/>
            <person name="Devos D.P."/>
            <person name="Kaster A.-K."/>
            <person name="Ovreas L."/>
            <person name="Rohde M."/>
            <person name="Galperin M.Y."/>
            <person name="Jogler C."/>
        </authorList>
    </citation>
    <scope>NUCLEOTIDE SEQUENCE [LARGE SCALE GENOMIC DNA]</scope>
    <source>
        <strain evidence="2 3">V6</strain>
    </source>
</reference>
<sequence>MKEGLGKEIGEGYNVISIFEKRLKPNTIITTPKSDVSYALEFADLGETGLLVLQNPIDRKVVPDLSGAESAQTETSHEFWTYPDNSCGSDWEENKQKRIHS</sequence>
<proteinExistence type="predicted"/>